<protein>
    <recommendedName>
        <fullName evidence="1">Aminoglycoside phosphotransferase domain-containing protein</fullName>
    </recommendedName>
</protein>
<name>A0ABR1JUK5_9AGAR</name>
<keyword evidence="3" id="KW-1185">Reference proteome</keyword>
<accession>A0ABR1JUK5</accession>
<dbReference type="EMBL" id="JBANRG010000007">
    <property type="protein sequence ID" value="KAK7464731.1"/>
    <property type="molecule type" value="Genomic_DNA"/>
</dbReference>
<dbReference type="Gene3D" id="3.90.1200.10">
    <property type="match status" value="1"/>
</dbReference>
<reference evidence="2 3" key="1">
    <citation type="submission" date="2024-01" db="EMBL/GenBank/DDBJ databases">
        <title>A draft genome for the cacao thread blight pathogen Marasmiellus scandens.</title>
        <authorList>
            <person name="Baruah I.K."/>
            <person name="Leung J."/>
            <person name="Bukari Y."/>
            <person name="Amoako-Attah I."/>
            <person name="Meinhardt L.W."/>
            <person name="Bailey B.A."/>
            <person name="Cohen S.P."/>
        </authorList>
    </citation>
    <scope>NUCLEOTIDE SEQUENCE [LARGE SCALE GENOMIC DNA]</scope>
    <source>
        <strain evidence="2 3">GH-19</strain>
    </source>
</reference>
<proteinExistence type="predicted"/>
<dbReference type="Pfam" id="PF01636">
    <property type="entry name" value="APH"/>
    <property type="match status" value="1"/>
</dbReference>
<gene>
    <name evidence="2" type="ORF">VKT23_005937</name>
</gene>
<evidence type="ECO:0000313" key="3">
    <source>
        <dbReference type="Proteomes" id="UP001498398"/>
    </source>
</evidence>
<evidence type="ECO:0000313" key="2">
    <source>
        <dbReference type="EMBL" id="KAK7464731.1"/>
    </source>
</evidence>
<sequence>MPTLIEKLSAAAALKEAQIAARSHFTSEPVSARMHPDQGMFSRTIIVTLAENKEVIVQLKDNELDTTKIALARSLLGEVVPDVHAAKPSKVYFAYVAPFIQGVLWGKGDWSLHQEINAAAQIARLLSKCSLGIDSAGIVDYYVLPRLQKILEKEDISDELRVRLEKLCGLADQLKMLRLCLCHVDINVMNVILNDDAEVVGLLDWEMASLLPLGMNACCIRELAIPNFSGKDRVLEKSQPMVEAFWKEFTANFSADVQPVLIIAMQIGMVFRTFYEGITVAPNVLSALPERLDWFEHCLGPLVGT</sequence>
<feature type="domain" description="Aminoglycoside phosphotransferase" evidence="1">
    <location>
        <begin position="93"/>
        <end position="210"/>
    </location>
</feature>
<evidence type="ECO:0000259" key="1">
    <source>
        <dbReference type="Pfam" id="PF01636"/>
    </source>
</evidence>
<dbReference type="Proteomes" id="UP001498398">
    <property type="component" value="Unassembled WGS sequence"/>
</dbReference>
<organism evidence="2 3">
    <name type="scientific">Marasmiellus scandens</name>
    <dbReference type="NCBI Taxonomy" id="2682957"/>
    <lineage>
        <taxon>Eukaryota</taxon>
        <taxon>Fungi</taxon>
        <taxon>Dikarya</taxon>
        <taxon>Basidiomycota</taxon>
        <taxon>Agaricomycotina</taxon>
        <taxon>Agaricomycetes</taxon>
        <taxon>Agaricomycetidae</taxon>
        <taxon>Agaricales</taxon>
        <taxon>Marasmiineae</taxon>
        <taxon>Omphalotaceae</taxon>
        <taxon>Marasmiellus</taxon>
    </lineage>
</organism>
<dbReference type="InterPro" id="IPR011009">
    <property type="entry name" value="Kinase-like_dom_sf"/>
</dbReference>
<dbReference type="InterPro" id="IPR002575">
    <property type="entry name" value="Aminoglycoside_PTrfase"/>
</dbReference>
<comment type="caution">
    <text evidence="2">The sequence shown here is derived from an EMBL/GenBank/DDBJ whole genome shotgun (WGS) entry which is preliminary data.</text>
</comment>
<dbReference type="SUPFAM" id="SSF56112">
    <property type="entry name" value="Protein kinase-like (PK-like)"/>
    <property type="match status" value="1"/>
</dbReference>